<proteinExistence type="predicted"/>
<gene>
    <name evidence="9" type="ORF">BO80DRAFT_136579</name>
</gene>
<evidence type="ECO:0000256" key="4">
    <source>
        <dbReference type="ARBA" id="ARBA00022824"/>
    </source>
</evidence>
<evidence type="ECO:0000256" key="3">
    <source>
        <dbReference type="ARBA" id="ARBA00004370"/>
    </source>
</evidence>
<dbReference type="AlphaFoldDB" id="A0A395HCB3"/>
<dbReference type="RefSeq" id="XP_025579759.1">
    <property type="nucleotide sequence ID" value="XM_025713640.1"/>
</dbReference>
<dbReference type="GO" id="GO:0016020">
    <property type="term" value="C:membrane"/>
    <property type="evidence" value="ECO:0007669"/>
    <property type="project" value="UniProtKB-SubCell"/>
</dbReference>
<dbReference type="GeneID" id="37218505"/>
<evidence type="ECO:0000256" key="5">
    <source>
        <dbReference type="ARBA" id="ARBA00023128"/>
    </source>
</evidence>
<dbReference type="InterPro" id="IPR029058">
    <property type="entry name" value="AB_hydrolase_fold"/>
</dbReference>
<reference evidence="9 10" key="1">
    <citation type="submission" date="2018-02" db="EMBL/GenBank/DDBJ databases">
        <title>The genomes of Aspergillus section Nigri reveals drivers in fungal speciation.</title>
        <authorList>
            <consortium name="DOE Joint Genome Institute"/>
            <person name="Vesth T.C."/>
            <person name="Nybo J."/>
            <person name="Theobald S."/>
            <person name="Brandl J."/>
            <person name="Frisvad J.C."/>
            <person name="Nielsen K.F."/>
            <person name="Lyhne E.K."/>
            <person name="Kogle M.E."/>
            <person name="Kuo A."/>
            <person name="Riley R."/>
            <person name="Clum A."/>
            <person name="Nolan M."/>
            <person name="Lipzen A."/>
            <person name="Salamov A."/>
            <person name="Henrissat B."/>
            <person name="Wiebenga A."/>
            <person name="De vries R.P."/>
            <person name="Grigoriev I.V."/>
            <person name="Mortensen U.H."/>
            <person name="Andersen M.R."/>
            <person name="Baker S.E."/>
        </authorList>
    </citation>
    <scope>NUCLEOTIDE SEQUENCE [LARGE SCALE GENOMIC DNA]</scope>
    <source>
        <strain evidence="9 10">CBS 121593</strain>
    </source>
</reference>
<dbReference type="InterPro" id="IPR000073">
    <property type="entry name" value="AB_hydrolase_1"/>
</dbReference>
<dbReference type="Pfam" id="PF17046">
    <property type="entry name" value="Ses_B"/>
    <property type="match status" value="1"/>
</dbReference>
<evidence type="ECO:0000313" key="9">
    <source>
        <dbReference type="EMBL" id="RAL05432.1"/>
    </source>
</evidence>
<evidence type="ECO:0000259" key="8">
    <source>
        <dbReference type="Pfam" id="PF17046"/>
    </source>
</evidence>
<dbReference type="OrthoDB" id="427518at2759"/>
<evidence type="ECO:0000259" key="7">
    <source>
        <dbReference type="Pfam" id="PF12697"/>
    </source>
</evidence>
<feature type="domain" description="Fungal death-pathway protein SesB" evidence="8">
    <location>
        <begin position="274"/>
        <end position="299"/>
    </location>
</feature>
<feature type="domain" description="AB hydrolase-1" evidence="7">
    <location>
        <begin position="16"/>
        <end position="258"/>
    </location>
</feature>
<evidence type="ECO:0000256" key="6">
    <source>
        <dbReference type="ARBA" id="ARBA00023136"/>
    </source>
</evidence>
<dbReference type="PANTHER" id="PTHR48182:SF2">
    <property type="entry name" value="PROTEIN SERAC1"/>
    <property type="match status" value="1"/>
</dbReference>
<evidence type="ECO:0000313" key="10">
    <source>
        <dbReference type="Proteomes" id="UP000249402"/>
    </source>
</evidence>
<keyword evidence="5" id="KW-0496">Mitochondrion</keyword>
<dbReference type="InterPro" id="IPR031469">
    <property type="entry name" value="SesB_dom"/>
</dbReference>
<accession>A0A395HCB3</accession>
<dbReference type="PANTHER" id="PTHR48182">
    <property type="entry name" value="PROTEIN SERAC1"/>
    <property type="match status" value="1"/>
</dbReference>
<dbReference type="GO" id="GO:0005739">
    <property type="term" value="C:mitochondrion"/>
    <property type="evidence" value="ECO:0007669"/>
    <property type="project" value="UniProtKB-SubCell"/>
</dbReference>
<keyword evidence="4" id="KW-0256">Endoplasmic reticulum</keyword>
<comment type="subcellular location">
    <subcellularLocation>
        <location evidence="2">Endoplasmic reticulum</location>
    </subcellularLocation>
    <subcellularLocation>
        <location evidence="3">Membrane</location>
    </subcellularLocation>
    <subcellularLocation>
        <location evidence="1">Mitochondrion</location>
    </subcellularLocation>
</comment>
<protein>
    <submittedName>
        <fullName evidence="9">Uncharacterized protein</fullName>
    </submittedName>
</protein>
<dbReference type="Proteomes" id="UP000249402">
    <property type="component" value="Unassembled WGS sequence"/>
</dbReference>
<dbReference type="EMBL" id="KZ824421">
    <property type="protein sequence ID" value="RAL05432.1"/>
    <property type="molecule type" value="Genomic_DNA"/>
</dbReference>
<evidence type="ECO:0000256" key="1">
    <source>
        <dbReference type="ARBA" id="ARBA00004173"/>
    </source>
</evidence>
<name>A0A395HCB3_9EURO</name>
<dbReference type="Pfam" id="PF12697">
    <property type="entry name" value="Abhydrolase_6"/>
    <property type="match status" value="1"/>
</dbReference>
<dbReference type="VEuPathDB" id="FungiDB:BO80DRAFT_136579"/>
<sequence length="304" mass="34240">MLLKILRDHDDARVDIVFVHGWKADADHPSWTSTRFICWPEKFIPAKVPEARILSYNYECQLNDFWTEDDDLITELSNDMMDQLMDQRTKGDQGNRPVIFVAHCLGGLVVENALVHGRQHDERKTLVDCVRGLILLATPHYQPSTLSQVNKYFQLAGETPLSNEELIRRSKWVLSIPRDFARLRSGQLEMDFLAFYEGTAMLVDGANIKIVDMSLARLPGAPPAERLAADHLHITHIEDGEDRDIGKLVRVLKRWVAKILPPSEDGNVNTKVSNVSKASFDGSHNYGIQLGQNSGSMSGIRVGK</sequence>
<evidence type="ECO:0000256" key="2">
    <source>
        <dbReference type="ARBA" id="ARBA00004240"/>
    </source>
</evidence>
<dbReference type="Gene3D" id="3.40.50.1820">
    <property type="entry name" value="alpha/beta hydrolase"/>
    <property type="match status" value="1"/>
</dbReference>
<dbReference type="SUPFAM" id="SSF53474">
    <property type="entry name" value="alpha/beta-Hydrolases"/>
    <property type="match status" value="1"/>
</dbReference>
<keyword evidence="10" id="KW-1185">Reference proteome</keyword>
<keyword evidence="6" id="KW-0472">Membrane</keyword>
<dbReference type="GO" id="GO:0005783">
    <property type="term" value="C:endoplasmic reticulum"/>
    <property type="evidence" value="ECO:0007669"/>
    <property type="project" value="UniProtKB-SubCell"/>
</dbReference>
<organism evidence="9 10">
    <name type="scientific">Aspergillus ibericus CBS 121593</name>
    <dbReference type="NCBI Taxonomy" id="1448316"/>
    <lineage>
        <taxon>Eukaryota</taxon>
        <taxon>Fungi</taxon>
        <taxon>Dikarya</taxon>
        <taxon>Ascomycota</taxon>
        <taxon>Pezizomycotina</taxon>
        <taxon>Eurotiomycetes</taxon>
        <taxon>Eurotiomycetidae</taxon>
        <taxon>Eurotiales</taxon>
        <taxon>Aspergillaceae</taxon>
        <taxon>Aspergillus</taxon>
        <taxon>Aspergillus subgen. Circumdati</taxon>
    </lineage>
</organism>
<dbReference type="InterPro" id="IPR052374">
    <property type="entry name" value="SERAC1"/>
</dbReference>